<organism evidence="2 3">
    <name type="scientific">Pleuronectes platessa</name>
    <name type="common">European plaice</name>
    <dbReference type="NCBI Taxonomy" id="8262"/>
    <lineage>
        <taxon>Eukaryota</taxon>
        <taxon>Metazoa</taxon>
        <taxon>Chordata</taxon>
        <taxon>Craniata</taxon>
        <taxon>Vertebrata</taxon>
        <taxon>Euteleostomi</taxon>
        <taxon>Actinopterygii</taxon>
        <taxon>Neopterygii</taxon>
        <taxon>Teleostei</taxon>
        <taxon>Neoteleostei</taxon>
        <taxon>Acanthomorphata</taxon>
        <taxon>Carangaria</taxon>
        <taxon>Pleuronectiformes</taxon>
        <taxon>Pleuronectoidei</taxon>
        <taxon>Pleuronectidae</taxon>
        <taxon>Pleuronectes</taxon>
    </lineage>
</organism>
<feature type="region of interest" description="Disordered" evidence="1">
    <location>
        <begin position="39"/>
        <end position="95"/>
    </location>
</feature>
<sequence>MTEPSFGVRACDTPRVHPPSKSSILQSVAAAYPGPETRLSKISSLYQSTTGIAERQQGEREREERETMGDNSGNMASPSMGPRSNYAQSQGLKRKQPGLVCASAVIKRGAKKGINDLIEEERKKEGGNHTDSGSGGERMNGSAWNAPGAGDCGIAEGPPTAKPPLLLRRLLITVDKHAGGDIPPPPPLPSPLLSSIHTNRDLRDTQTSEGPFNPEQMGDWSYWGQGPLCGEERALCLEDGGMVTCLHAGRRGPPIDR</sequence>
<accession>A0A9N7YS56</accession>
<name>A0A9N7YS56_PLEPL</name>
<proteinExistence type="predicted"/>
<feature type="region of interest" description="Disordered" evidence="1">
    <location>
        <begin position="116"/>
        <end position="159"/>
    </location>
</feature>
<feature type="region of interest" description="Disordered" evidence="1">
    <location>
        <begin position="1"/>
        <end position="23"/>
    </location>
</feature>
<gene>
    <name evidence="2" type="ORF">PLEPLA_LOCUS23589</name>
</gene>
<keyword evidence="3" id="KW-1185">Reference proteome</keyword>
<protein>
    <submittedName>
        <fullName evidence="2">Uncharacterized protein</fullName>
    </submittedName>
</protein>
<evidence type="ECO:0000313" key="3">
    <source>
        <dbReference type="Proteomes" id="UP001153269"/>
    </source>
</evidence>
<feature type="compositionally biased region" description="Polar residues" evidence="1">
    <location>
        <begin position="40"/>
        <end position="51"/>
    </location>
</feature>
<evidence type="ECO:0000313" key="2">
    <source>
        <dbReference type="EMBL" id="CAB1435519.1"/>
    </source>
</evidence>
<dbReference type="Proteomes" id="UP001153269">
    <property type="component" value="Unassembled WGS sequence"/>
</dbReference>
<evidence type="ECO:0000256" key="1">
    <source>
        <dbReference type="SAM" id="MobiDB-lite"/>
    </source>
</evidence>
<reference evidence="2" key="1">
    <citation type="submission" date="2020-03" db="EMBL/GenBank/DDBJ databases">
        <authorList>
            <person name="Weist P."/>
        </authorList>
    </citation>
    <scope>NUCLEOTIDE SEQUENCE</scope>
</reference>
<dbReference type="EMBL" id="CADEAL010001779">
    <property type="protein sequence ID" value="CAB1435519.1"/>
    <property type="molecule type" value="Genomic_DNA"/>
</dbReference>
<comment type="caution">
    <text evidence="2">The sequence shown here is derived from an EMBL/GenBank/DDBJ whole genome shotgun (WGS) entry which is preliminary data.</text>
</comment>
<feature type="compositionally biased region" description="Basic and acidic residues" evidence="1">
    <location>
        <begin position="56"/>
        <end position="68"/>
    </location>
</feature>
<dbReference type="AlphaFoldDB" id="A0A9N7YS56"/>